<dbReference type="SUPFAM" id="SSF52540">
    <property type="entry name" value="P-loop containing nucleoside triphosphate hydrolases"/>
    <property type="match status" value="2"/>
</dbReference>
<evidence type="ECO:0000256" key="8">
    <source>
        <dbReference type="ARBA" id="ARBA00023136"/>
    </source>
</evidence>
<feature type="transmembrane region" description="Helical" evidence="9">
    <location>
        <begin position="131"/>
        <end position="148"/>
    </location>
</feature>
<dbReference type="InterPro" id="IPR044726">
    <property type="entry name" value="ABCC_6TM_D2"/>
</dbReference>
<dbReference type="InterPro" id="IPR017871">
    <property type="entry name" value="ABC_transporter-like_CS"/>
</dbReference>
<feature type="transmembrane region" description="Helical" evidence="9">
    <location>
        <begin position="429"/>
        <end position="448"/>
    </location>
</feature>
<evidence type="ECO:0000256" key="3">
    <source>
        <dbReference type="ARBA" id="ARBA00022692"/>
    </source>
</evidence>
<dbReference type="AlphaFoldDB" id="A0A3P3XZW4"/>
<dbReference type="Proteomes" id="UP000290189">
    <property type="component" value="Unassembled WGS sequence"/>
</dbReference>
<evidence type="ECO:0000256" key="2">
    <source>
        <dbReference type="ARBA" id="ARBA00022448"/>
    </source>
</evidence>
<reference evidence="12 13" key="1">
    <citation type="submission" date="2018-03" db="EMBL/GenBank/DDBJ databases">
        <authorList>
            <person name="Fogelqvist J."/>
        </authorList>
    </citation>
    <scope>NUCLEOTIDE SEQUENCE [LARGE SCALE GENOMIC DNA]</scope>
</reference>
<evidence type="ECO:0000313" key="12">
    <source>
        <dbReference type="EMBL" id="SPQ93423.1"/>
    </source>
</evidence>
<evidence type="ECO:0000256" key="1">
    <source>
        <dbReference type="ARBA" id="ARBA00004141"/>
    </source>
</evidence>
<dbReference type="GO" id="GO:0016020">
    <property type="term" value="C:membrane"/>
    <property type="evidence" value="ECO:0007669"/>
    <property type="project" value="UniProtKB-SubCell"/>
</dbReference>
<dbReference type="Pfam" id="PF00664">
    <property type="entry name" value="ABC_membrane"/>
    <property type="match status" value="2"/>
</dbReference>
<accession>A0A3P3XZW4</accession>
<dbReference type="CDD" id="cd18580">
    <property type="entry name" value="ABC_6TM_ABCC_D2"/>
    <property type="match status" value="1"/>
</dbReference>
<feature type="transmembrane region" description="Helical" evidence="9">
    <location>
        <begin position="867"/>
        <end position="894"/>
    </location>
</feature>
<organism evidence="12 13">
    <name type="scientific">Plasmodiophora brassicae</name>
    <name type="common">Clubroot disease agent</name>
    <dbReference type="NCBI Taxonomy" id="37360"/>
    <lineage>
        <taxon>Eukaryota</taxon>
        <taxon>Sar</taxon>
        <taxon>Rhizaria</taxon>
        <taxon>Endomyxa</taxon>
        <taxon>Phytomyxea</taxon>
        <taxon>Plasmodiophorida</taxon>
        <taxon>Plasmodiophoridae</taxon>
        <taxon>Plasmodiophora</taxon>
    </lineage>
</organism>
<dbReference type="FunFam" id="1.20.1560.10:FF:000013">
    <property type="entry name" value="ABC transporter C family member 2"/>
    <property type="match status" value="1"/>
</dbReference>
<dbReference type="InterPro" id="IPR011527">
    <property type="entry name" value="ABC1_TM_dom"/>
</dbReference>
<dbReference type="InterPro" id="IPR036640">
    <property type="entry name" value="ABC1_TM_sf"/>
</dbReference>
<keyword evidence="7 9" id="KW-1133">Transmembrane helix</keyword>
<evidence type="ECO:0000256" key="7">
    <source>
        <dbReference type="ARBA" id="ARBA00022989"/>
    </source>
</evidence>
<dbReference type="PROSITE" id="PS00211">
    <property type="entry name" value="ABC_TRANSPORTER_1"/>
    <property type="match status" value="1"/>
</dbReference>
<dbReference type="GO" id="GO:0140359">
    <property type="term" value="F:ABC-type transporter activity"/>
    <property type="evidence" value="ECO:0007669"/>
    <property type="project" value="InterPro"/>
</dbReference>
<feature type="transmembrane region" description="Helical" evidence="9">
    <location>
        <begin position="12"/>
        <end position="34"/>
    </location>
</feature>
<dbReference type="InterPro" id="IPR003593">
    <property type="entry name" value="AAA+_ATPase"/>
</dbReference>
<keyword evidence="3 9" id="KW-0812">Transmembrane</keyword>
<dbReference type="PANTHER" id="PTHR24223:SF415">
    <property type="entry name" value="FI20190P1"/>
    <property type="match status" value="1"/>
</dbReference>
<evidence type="ECO:0000256" key="6">
    <source>
        <dbReference type="ARBA" id="ARBA00022840"/>
    </source>
</evidence>
<feature type="transmembrane region" description="Helical" evidence="9">
    <location>
        <begin position="40"/>
        <end position="62"/>
    </location>
</feature>
<dbReference type="PANTHER" id="PTHR24223">
    <property type="entry name" value="ATP-BINDING CASSETTE SUB-FAMILY C"/>
    <property type="match status" value="1"/>
</dbReference>
<feature type="domain" description="ABC transporter" evidence="10">
    <location>
        <begin position="560"/>
        <end position="775"/>
    </location>
</feature>
<dbReference type="GO" id="GO:0016887">
    <property type="term" value="F:ATP hydrolysis activity"/>
    <property type="evidence" value="ECO:0007669"/>
    <property type="project" value="InterPro"/>
</dbReference>
<feature type="domain" description="ABC transmembrane type-1" evidence="11">
    <location>
        <begin position="880"/>
        <end position="1151"/>
    </location>
</feature>
<name>A0A3P3XZW4_PLABS</name>
<keyword evidence="4" id="KW-0677">Repeat</keyword>
<sequence length="1278" mass="139296">MRGSRLARWSPAAIHCVSVATWASSWYVIGVAVHGTGHPLPLVVAVYYAAWGLAMTAVPLAWQALARRGSSPVIPTADTHGVDLGDPLLGTTTQATTSRRRVSAAAASYALAVTNVALIVFAVLVDDYRDPSWLAIVHVACVGAGLLASGVANAAIIAVAVDQLVATAAVLTDVYDEIPGLVVAALLCNSVAFQCLLLSRQDSAPPTRSALDDASFLSRYTFWWAFPTLRVGRTVGKLEAGDLPRLPDSDDPTYLVNEFLRHRRRSSPTLFGSRALRLLVTITFSIQPGVFLSSYLHGIAFLACMFIDPIVLAALLSASAPMTLSYVLVGVLSVSMLVRVSCMEYCYFQSTRVANNARTALCQALFSSVIRQRVGVRDRPDTGKLANLMATDADKIGQWAWGVFFLAQWTWAVVSLPAVIYFLHRLVGTGAFVGVACLLGSAVISRLMRSFVASVKVTKLERLEQVWVDRLGRARDRELDELWLVNSLVAFSTLMGSLLSLTVPVAMFAWHTLIDGQTLDAAVAFSALAWISQMQWSISTLPSIYNAWSSLSPSLDRIATRLEQEHADDDHNHGVAACAAPIDVRPGLQVIVGATGSGKSTALAALAARQRTGASYSRQRPFLLNASIQENILFGLPLDRARLNDVVQRTELEADLAALPQGILTPVGPSGVQLSGGQKARVCLARAVYADAAVVLLDDVLAAVDRTTGSRIWSNVICYERLRGKSIVLVTHDLRCLTSPAVDNIILLDHGSIVASGALSALGEDFLIVNAAFISDNPDEPVSSEVEQGAPQHGFQPDDDDMLSRDEVYRFISGRLRSLTGKVIDQNLTEGRILRYLRQVDTKDGGNEEKSTGSITMADMMLYLREFGWWLAPIVSMVGVLTILSVSMNVWLAIWTSSQTSSWTQHQYLLVYVALGISDAVISCLQTLFFTRCTLRTSRSIHRQMIQRLVGAPLSYYDTNSSGMILNRFLQDMASIDGSVPYSVLDQVSKTFSIVAQFMLIVVYAPLVFLVLPVMVIIYVGIFRTVRIAARDTRRIQSVARSPVYEFFSDVIDGRDTIQCTGAEDRFERGNHDRVEKMAQGTFGNEAVMKWAQALTTQSSCMLYFAAGVVSVILISQNKMSLGAFGLVLMYAASLQRAMMDYLMGLTNVETNFVSVERIADILRMPVETDDRLLATTEQPAGWPVAGEVRLDRVAMRYTIGRPEVLKGISLTIPAGSKVAVIGRTGSGKSSMCTGILYHDTVPEANWRSQRRHLGRLVLLSVLNVTAVEMVWENNDRA</sequence>
<evidence type="ECO:0000256" key="5">
    <source>
        <dbReference type="ARBA" id="ARBA00022741"/>
    </source>
</evidence>
<feature type="transmembrane region" description="Helical" evidence="9">
    <location>
        <begin position="1103"/>
        <end position="1132"/>
    </location>
</feature>
<geneLocation type="mitochondrion" evidence="12"/>
<feature type="domain" description="ABC transmembrane type-1" evidence="11">
    <location>
        <begin position="306"/>
        <end position="550"/>
    </location>
</feature>
<evidence type="ECO:0000259" key="10">
    <source>
        <dbReference type="PROSITE" id="PS50893"/>
    </source>
</evidence>
<evidence type="ECO:0000256" key="9">
    <source>
        <dbReference type="SAM" id="Phobius"/>
    </source>
</evidence>
<evidence type="ECO:0000313" key="13">
    <source>
        <dbReference type="Proteomes" id="UP000290189"/>
    </source>
</evidence>
<keyword evidence="6" id="KW-0067">ATP-binding</keyword>
<feature type="transmembrane region" description="Helical" evidence="9">
    <location>
        <begin position="482"/>
        <end position="502"/>
    </location>
</feature>
<proteinExistence type="predicted"/>
<gene>
    <name evidence="12" type="ORF">PLBR_LOCUS638</name>
</gene>
<evidence type="ECO:0000256" key="4">
    <source>
        <dbReference type="ARBA" id="ARBA00022737"/>
    </source>
</evidence>
<dbReference type="InterPro" id="IPR027417">
    <property type="entry name" value="P-loop_NTPase"/>
</dbReference>
<dbReference type="InterPro" id="IPR050173">
    <property type="entry name" value="ABC_transporter_C-like"/>
</dbReference>
<dbReference type="SMART" id="SM00382">
    <property type="entry name" value="AAA"/>
    <property type="match status" value="1"/>
</dbReference>
<protein>
    <recommendedName>
        <fullName evidence="14">ABC transmembrane type-1 domain-containing protein</fullName>
    </recommendedName>
</protein>
<feature type="transmembrane region" description="Helical" evidence="9">
    <location>
        <begin position="998"/>
        <end position="1022"/>
    </location>
</feature>
<dbReference type="GO" id="GO:0005524">
    <property type="term" value="F:ATP binding"/>
    <property type="evidence" value="ECO:0007669"/>
    <property type="project" value="UniProtKB-KW"/>
</dbReference>
<dbReference type="Pfam" id="PF00005">
    <property type="entry name" value="ABC_tran"/>
    <property type="match status" value="1"/>
</dbReference>
<dbReference type="Gene3D" id="1.20.1560.10">
    <property type="entry name" value="ABC transporter type 1, transmembrane domain"/>
    <property type="match status" value="2"/>
</dbReference>
<dbReference type="PROSITE" id="PS50929">
    <property type="entry name" value="ABC_TM1F"/>
    <property type="match status" value="2"/>
</dbReference>
<keyword evidence="5" id="KW-0547">Nucleotide-binding</keyword>
<dbReference type="EMBL" id="OVEO01000001">
    <property type="protein sequence ID" value="SPQ93423.1"/>
    <property type="molecule type" value="Genomic_DNA"/>
</dbReference>
<dbReference type="InterPro" id="IPR003439">
    <property type="entry name" value="ABC_transporter-like_ATP-bd"/>
</dbReference>
<feature type="transmembrane region" description="Helical" evidence="9">
    <location>
        <begin position="106"/>
        <end position="125"/>
    </location>
</feature>
<feature type="transmembrane region" description="Helical" evidence="9">
    <location>
        <begin position="909"/>
        <end position="930"/>
    </location>
</feature>
<dbReference type="PROSITE" id="PS50893">
    <property type="entry name" value="ABC_TRANSPORTER_2"/>
    <property type="match status" value="1"/>
</dbReference>
<keyword evidence="8 9" id="KW-0472">Membrane</keyword>
<comment type="subcellular location">
    <subcellularLocation>
        <location evidence="1">Membrane</location>
        <topology evidence="1">Multi-pass membrane protein</topology>
    </subcellularLocation>
</comment>
<evidence type="ECO:0000259" key="11">
    <source>
        <dbReference type="PROSITE" id="PS50929"/>
    </source>
</evidence>
<dbReference type="Gene3D" id="3.40.50.300">
    <property type="entry name" value="P-loop containing nucleotide triphosphate hydrolases"/>
    <property type="match status" value="2"/>
</dbReference>
<keyword evidence="12" id="KW-0496">Mitochondrion</keyword>
<evidence type="ECO:0008006" key="14">
    <source>
        <dbReference type="Google" id="ProtNLM"/>
    </source>
</evidence>
<dbReference type="SUPFAM" id="SSF90123">
    <property type="entry name" value="ABC transporter transmembrane region"/>
    <property type="match status" value="2"/>
</dbReference>
<keyword evidence="2" id="KW-0813">Transport</keyword>
<feature type="transmembrane region" description="Helical" evidence="9">
    <location>
        <begin position="399"/>
        <end position="423"/>
    </location>
</feature>